<dbReference type="EMBL" id="HACG01014135">
    <property type="protein sequence ID" value="CEK61000.1"/>
    <property type="molecule type" value="Transcribed_RNA"/>
</dbReference>
<dbReference type="GO" id="GO:0005737">
    <property type="term" value="C:cytoplasm"/>
    <property type="evidence" value="ECO:0007669"/>
    <property type="project" value="TreeGrafter"/>
</dbReference>
<evidence type="ECO:0000256" key="1">
    <source>
        <dbReference type="ARBA" id="ARBA00005446"/>
    </source>
</evidence>
<dbReference type="GO" id="GO:0009378">
    <property type="term" value="F:four-way junction helicase activity"/>
    <property type="evidence" value="ECO:0007669"/>
    <property type="project" value="TreeGrafter"/>
</dbReference>
<dbReference type="InterPro" id="IPR011545">
    <property type="entry name" value="DEAD/DEAH_box_helicase_dom"/>
</dbReference>
<gene>
    <name evidence="7" type="primary">ORF41009</name>
</gene>
<protein>
    <recommendedName>
        <fullName evidence="6">Helicase ATP-binding domain-containing protein</fullName>
    </recommendedName>
</protein>
<dbReference type="Gene3D" id="3.40.50.300">
    <property type="entry name" value="P-loop containing nucleotide triphosphate hydrolases"/>
    <property type="match status" value="1"/>
</dbReference>
<evidence type="ECO:0000256" key="5">
    <source>
        <dbReference type="SAM" id="MobiDB-lite"/>
    </source>
</evidence>
<evidence type="ECO:0000256" key="2">
    <source>
        <dbReference type="ARBA" id="ARBA00023125"/>
    </source>
</evidence>
<dbReference type="Pfam" id="PF00270">
    <property type="entry name" value="DEAD"/>
    <property type="match status" value="1"/>
</dbReference>
<reference evidence="7" key="1">
    <citation type="submission" date="2014-12" db="EMBL/GenBank/DDBJ databases">
        <title>Insight into the proteome of Arion vulgaris.</title>
        <authorList>
            <person name="Aradska J."/>
            <person name="Bulat T."/>
            <person name="Smidak R."/>
            <person name="Sarate P."/>
            <person name="Gangsoo J."/>
            <person name="Sialana F."/>
            <person name="Bilban M."/>
            <person name="Lubec G."/>
        </authorList>
    </citation>
    <scope>NUCLEOTIDE SEQUENCE</scope>
    <source>
        <tissue evidence="7">Skin</tissue>
    </source>
</reference>
<evidence type="ECO:0000313" key="7">
    <source>
        <dbReference type="EMBL" id="CEK61000.1"/>
    </source>
</evidence>
<feature type="domain" description="Helicase ATP-binding" evidence="6">
    <location>
        <begin position="170"/>
        <end position="276"/>
    </location>
</feature>
<evidence type="ECO:0000256" key="4">
    <source>
        <dbReference type="ARBA" id="ARBA00023242"/>
    </source>
</evidence>
<comment type="similarity">
    <text evidence="1">Belongs to the helicase family. RecQ subfamily.</text>
</comment>
<feature type="compositionally biased region" description="Polar residues" evidence="5">
    <location>
        <begin position="98"/>
        <end position="113"/>
    </location>
</feature>
<feature type="region of interest" description="Disordered" evidence="5">
    <location>
        <begin position="92"/>
        <end position="113"/>
    </location>
</feature>
<dbReference type="AlphaFoldDB" id="A0A0B6YZU4"/>
<dbReference type="GO" id="GO:0005694">
    <property type="term" value="C:chromosome"/>
    <property type="evidence" value="ECO:0007669"/>
    <property type="project" value="TreeGrafter"/>
</dbReference>
<keyword evidence="4" id="KW-0539">Nucleus</keyword>
<dbReference type="GO" id="GO:0003677">
    <property type="term" value="F:DNA binding"/>
    <property type="evidence" value="ECO:0007669"/>
    <property type="project" value="UniProtKB-KW"/>
</dbReference>
<evidence type="ECO:0000256" key="3">
    <source>
        <dbReference type="ARBA" id="ARBA00023235"/>
    </source>
</evidence>
<dbReference type="GO" id="GO:0005524">
    <property type="term" value="F:ATP binding"/>
    <property type="evidence" value="ECO:0007669"/>
    <property type="project" value="InterPro"/>
</dbReference>
<keyword evidence="3" id="KW-0413">Isomerase</keyword>
<dbReference type="PANTHER" id="PTHR13710:SF153">
    <property type="entry name" value="RECQ-LIKE DNA HELICASE BLM"/>
    <property type="match status" value="1"/>
</dbReference>
<feature type="non-terminal residue" evidence="7">
    <location>
        <position position="276"/>
    </location>
</feature>
<name>A0A0B6YZU4_9EUPU</name>
<dbReference type="GO" id="GO:0000724">
    <property type="term" value="P:double-strand break repair via homologous recombination"/>
    <property type="evidence" value="ECO:0007669"/>
    <property type="project" value="TreeGrafter"/>
</dbReference>
<keyword evidence="2" id="KW-0238">DNA-binding</keyword>
<accession>A0A0B6YZU4</accession>
<evidence type="ECO:0000259" key="6">
    <source>
        <dbReference type="PROSITE" id="PS51192"/>
    </source>
</evidence>
<dbReference type="GO" id="GO:0005634">
    <property type="term" value="C:nucleus"/>
    <property type="evidence" value="ECO:0007669"/>
    <property type="project" value="TreeGrafter"/>
</dbReference>
<organism evidence="7">
    <name type="scientific">Arion vulgaris</name>
    <dbReference type="NCBI Taxonomy" id="1028688"/>
    <lineage>
        <taxon>Eukaryota</taxon>
        <taxon>Metazoa</taxon>
        <taxon>Spiralia</taxon>
        <taxon>Lophotrochozoa</taxon>
        <taxon>Mollusca</taxon>
        <taxon>Gastropoda</taxon>
        <taxon>Heterobranchia</taxon>
        <taxon>Euthyneura</taxon>
        <taxon>Panpulmonata</taxon>
        <taxon>Eupulmonata</taxon>
        <taxon>Stylommatophora</taxon>
        <taxon>Helicina</taxon>
        <taxon>Arionoidea</taxon>
        <taxon>Arionidae</taxon>
        <taxon>Arion</taxon>
    </lineage>
</organism>
<dbReference type="PANTHER" id="PTHR13710">
    <property type="entry name" value="DNA HELICASE RECQ FAMILY MEMBER"/>
    <property type="match status" value="1"/>
</dbReference>
<feature type="non-terminal residue" evidence="7">
    <location>
        <position position="1"/>
    </location>
</feature>
<dbReference type="GO" id="GO:0043138">
    <property type="term" value="F:3'-5' DNA helicase activity"/>
    <property type="evidence" value="ECO:0007669"/>
    <property type="project" value="TreeGrafter"/>
</dbReference>
<dbReference type="InterPro" id="IPR027417">
    <property type="entry name" value="P-loop_NTPase"/>
</dbReference>
<sequence length="276" mass="30489">LTDEMEVALAFDDESENVNNICSNYKLGHHSSQANMNKGKQNWKDTNVVNIASSREKKCTDQTRRVGTSFCLDMVEKTAELSCEEVASSSDEDFGRSLNYTNKQTGSTFTQDNQEYKDSEYTAVFSSTDHDDGASPEFAGMNFEHSPVLQSMFRQVFGLKEFRHNQLPAINAALLGHDSFILMPTGGGKSLCYQLPALVANGVSVIISPLKALIQDQTQRLLSLDIPAAHLSGNVETCQNQAVYNGLYQRVPGYKMLYVTPEKLSASEKLLSCLDS</sequence>
<dbReference type="PROSITE" id="PS51192">
    <property type="entry name" value="HELICASE_ATP_BIND_1"/>
    <property type="match status" value="1"/>
</dbReference>
<dbReference type="SUPFAM" id="SSF52540">
    <property type="entry name" value="P-loop containing nucleoside triphosphate hydrolases"/>
    <property type="match status" value="1"/>
</dbReference>
<proteinExistence type="inferred from homology"/>
<dbReference type="InterPro" id="IPR014001">
    <property type="entry name" value="Helicase_ATP-bd"/>
</dbReference>